<organism evidence="9 10">
    <name type="scientific">Octodon degus</name>
    <name type="common">Degu</name>
    <name type="synonym">Sciurus degus</name>
    <dbReference type="NCBI Taxonomy" id="10160"/>
    <lineage>
        <taxon>Eukaryota</taxon>
        <taxon>Metazoa</taxon>
        <taxon>Chordata</taxon>
        <taxon>Craniata</taxon>
        <taxon>Vertebrata</taxon>
        <taxon>Euteleostomi</taxon>
        <taxon>Mammalia</taxon>
        <taxon>Eutheria</taxon>
        <taxon>Euarchontoglires</taxon>
        <taxon>Glires</taxon>
        <taxon>Rodentia</taxon>
        <taxon>Hystricomorpha</taxon>
        <taxon>Octodontidae</taxon>
        <taxon>Octodon</taxon>
    </lineage>
</organism>
<dbReference type="InterPro" id="IPR009079">
    <property type="entry name" value="4_helix_cytokine-like_core"/>
</dbReference>
<dbReference type="GeneID" id="101564085"/>
<dbReference type="SUPFAM" id="SSF47266">
    <property type="entry name" value="4-helical cytokines"/>
    <property type="match status" value="1"/>
</dbReference>
<dbReference type="FunFam" id="1.20.1250.10:FF:000001">
    <property type="entry name" value="Interferon alpha"/>
    <property type="match status" value="1"/>
</dbReference>
<dbReference type="PANTHER" id="PTHR11691">
    <property type="entry name" value="TYPE I INTERFERON"/>
    <property type="match status" value="1"/>
</dbReference>
<evidence type="ECO:0000256" key="1">
    <source>
        <dbReference type="ARBA" id="ARBA00004613"/>
    </source>
</evidence>
<accession>A0A6P3F4H3</accession>
<dbReference type="PROSITE" id="PS00252">
    <property type="entry name" value="INTERFERON_A_B_D"/>
    <property type="match status" value="1"/>
</dbReference>
<dbReference type="PRINTS" id="PR00266">
    <property type="entry name" value="INTERFERONAB"/>
</dbReference>
<proteinExistence type="inferred from homology"/>
<evidence type="ECO:0000256" key="7">
    <source>
        <dbReference type="RuleBase" id="RU000436"/>
    </source>
</evidence>
<sequence length="200" mass="22554">MASLLLLLTALVLCGYGPTGSMGCELPQSSIQLSSQTVALLDQMKRISTPLCLKDRRDFRFPQELVMGSQVQTAQAVPILHGTLEQMFTLFHTEHASSAWNGTILDQLHSVLHQQLEIMKSCLVQEAGREESVQATKDPAQKDFRRALRRYFQGIRLYLEEKKYSDCAWEIVRVEVRRISSILAKLQKRFKSKNGGLGSS</sequence>
<evidence type="ECO:0000313" key="9">
    <source>
        <dbReference type="Proteomes" id="UP000515203"/>
    </source>
</evidence>
<dbReference type="GO" id="GO:0005615">
    <property type="term" value="C:extracellular space"/>
    <property type="evidence" value="ECO:0007669"/>
    <property type="project" value="UniProtKB-KW"/>
</dbReference>
<keyword evidence="8" id="KW-0732">Signal</keyword>
<keyword evidence="5 7" id="KW-0051">Antiviral defense</keyword>
<dbReference type="GO" id="GO:0005125">
    <property type="term" value="F:cytokine activity"/>
    <property type="evidence" value="ECO:0007669"/>
    <property type="project" value="UniProtKB-KW"/>
</dbReference>
<dbReference type="AlphaFoldDB" id="A0A6P3F4H3"/>
<evidence type="ECO:0000313" key="10">
    <source>
        <dbReference type="RefSeq" id="XP_004638620.1"/>
    </source>
</evidence>
<dbReference type="PANTHER" id="PTHR11691:SF37">
    <property type="entry name" value="INTERFERON OMEGA-1"/>
    <property type="match status" value="1"/>
</dbReference>
<feature type="signal peptide" evidence="8">
    <location>
        <begin position="1"/>
        <end position="23"/>
    </location>
</feature>
<evidence type="ECO:0000256" key="2">
    <source>
        <dbReference type="ARBA" id="ARBA00011033"/>
    </source>
</evidence>
<dbReference type="GO" id="GO:0051607">
    <property type="term" value="P:defense response to virus"/>
    <property type="evidence" value="ECO:0007669"/>
    <property type="project" value="UniProtKB-KW"/>
</dbReference>
<keyword evidence="3 7" id="KW-0202">Cytokine</keyword>
<dbReference type="RefSeq" id="XP_004638620.1">
    <property type="nucleotide sequence ID" value="XM_004638563.2"/>
</dbReference>
<keyword evidence="9" id="KW-1185">Reference proteome</keyword>
<dbReference type="Pfam" id="PF00143">
    <property type="entry name" value="Interferon"/>
    <property type="match status" value="1"/>
</dbReference>
<name>A0A6P3F4H3_OCTDE</name>
<dbReference type="Proteomes" id="UP000515203">
    <property type="component" value="Unplaced"/>
</dbReference>
<dbReference type="InterPro" id="IPR000471">
    <property type="entry name" value="Interferon_alpha/beta/delta"/>
</dbReference>
<dbReference type="Gene3D" id="1.20.1250.10">
    <property type="match status" value="1"/>
</dbReference>
<gene>
    <name evidence="10" type="primary">LOC101564085</name>
</gene>
<evidence type="ECO:0000256" key="4">
    <source>
        <dbReference type="ARBA" id="ARBA00022525"/>
    </source>
</evidence>
<dbReference type="SMART" id="SM00076">
    <property type="entry name" value="IFabd"/>
    <property type="match status" value="1"/>
</dbReference>
<evidence type="ECO:0000256" key="6">
    <source>
        <dbReference type="ARBA" id="ARBA00023157"/>
    </source>
</evidence>
<protein>
    <submittedName>
        <fullName evidence="10">Interferon omega-1-like</fullName>
    </submittedName>
</protein>
<comment type="subcellular location">
    <subcellularLocation>
        <location evidence="1">Secreted</location>
    </subcellularLocation>
</comment>
<dbReference type="OrthoDB" id="9529410at2759"/>
<feature type="chain" id="PRO_5028191832" evidence="8">
    <location>
        <begin position="24"/>
        <end position="200"/>
    </location>
</feature>
<dbReference type="GO" id="GO:0005126">
    <property type="term" value="F:cytokine receptor binding"/>
    <property type="evidence" value="ECO:0007669"/>
    <property type="project" value="InterPro"/>
</dbReference>
<evidence type="ECO:0000256" key="3">
    <source>
        <dbReference type="ARBA" id="ARBA00022514"/>
    </source>
</evidence>
<reference evidence="10" key="1">
    <citation type="submission" date="2025-08" db="UniProtKB">
        <authorList>
            <consortium name="RefSeq"/>
        </authorList>
    </citation>
    <scope>IDENTIFICATION</scope>
</reference>
<keyword evidence="6" id="KW-1015">Disulfide bond</keyword>
<evidence type="ECO:0000256" key="8">
    <source>
        <dbReference type="SAM" id="SignalP"/>
    </source>
</evidence>
<evidence type="ECO:0000256" key="5">
    <source>
        <dbReference type="ARBA" id="ARBA00023118"/>
    </source>
</evidence>
<comment type="similarity">
    <text evidence="2 7">Belongs to the alpha/beta interferon family.</text>
</comment>
<dbReference type="InParanoid" id="A0A6P3F4H3"/>
<keyword evidence="4" id="KW-0964">Secreted</keyword>